<dbReference type="EMBL" id="JANPWB010000002">
    <property type="protein sequence ID" value="KAJ1210185.1"/>
    <property type="molecule type" value="Genomic_DNA"/>
</dbReference>
<sequence>MRPLLREFCRADSLILLHPAWYPGLTALDGGSGDREDGGFHPPPPINWELHEVGAARRQGPRTCRGLRLLKQSRKGSPAKYHASGARLMHISVVVRIAALKCKVTHNSASSV</sequence>
<proteinExistence type="predicted"/>
<keyword evidence="2" id="KW-1185">Reference proteome</keyword>
<name>A0AAV7W851_PLEWA</name>
<comment type="caution">
    <text evidence="1">The sequence shown here is derived from an EMBL/GenBank/DDBJ whole genome shotgun (WGS) entry which is preliminary data.</text>
</comment>
<dbReference type="Proteomes" id="UP001066276">
    <property type="component" value="Chromosome 1_2"/>
</dbReference>
<gene>
    <name evidence="1" type="ORF">NDU88_005553</name>
</gene>
<reference evidence="1" key="1">
    <citation type="journal article" date="2022" name="bioRxiv">
        <title>Sequencing and chromosome-scale assembly of the giantPleurodeles waltlgenome.</title>
        <authorList>
            <person name="Brown T."/>
            <person name="Elewa A."/>
            <person name="Iarovenko S."/>
            <person name="Subramanian E."/>
            <person name="Araus A.J."/>
            <person name="Petzold A."/>
            <person name="Susuki M."/>
            <person name="Suzuki K.-i.T."/>
            <person name="Hayashi T."/>
            <person name="Toyoda A."/>
            <person name="Oliveira C."/>
            <person name="Osipova E."/>
            <person name="Leigh N.D."/>
            <person name="Simon A."/>
            <person name="Yun M.H."/>
        </authorList>
    </citation>
    <scope>NUCLEOTIDE SEQUENCE</scope>
    <source>
        <strain evidence="1">20211129_DDA</strain>
        <tissue evidence="1">Liver</tissue>
    </source>
</reference>
<accession>A0AAV7W851</accession>
<dbReference type="AlphaFoldDB" id="A0AAV7W851"/>
<protein>
    <submittedName>
        <fullName evidence="1">Uncharacterized protein</fullName>
    </submittedName>
</protein>
<evidence type="ECO:0000313" key="1">
    <source>
        <dbReference type="EMBL" id="KAJ1210185.1"/>
    </source>
</evidence>
<organism evidence="1 2">
    <name type="scientific">Pleurodeles waltl</name>
    <name type="common">Iberian ribbed newt</name>
    <dbReference type="NCBI Taxonomy" id="8319"/>
    <lineage>
        <taxon>Eukaryota</taxon>
        <taxon>Metazoa</taxon>
        <taxon>Chordata</taxon>
        <taxon>Craniata</taxon>
        <taxon>Vertebrata</taxon>
        <taxon>Euteleostomi</taxon>
        <taxon>Amphibia</taxon>
        <taxon>Batrachia</taxon>
        <taxon>Caudata</taxon>
        <taxon>Salamandroidea</taxon>
        <taxon>Salamandridae</taxon>
        <taxon>Pleurodelinae</taxon>
        <taxon>Pleurodeles</taxon>
    </lineage>
</organism>
<evidence type="ECO:0000313" key="2">
    <source>
        <dbReference type="Proteomes" id="UP001066276"/>
    </source>
</evidence>